<evidence type="ECO:0000259" key="1">
    <source>
        <dbReference type="Pfam" id="PF01979"/>
    </source>
</evidence>
<dbReference type="Proteomes" id="UP001262410">
    <property type="component" value="Unassembled WGS sequence"/>
</dbReference>
<comment type="caution">
    <text evidence="2">The sequence shown here is derived from an EMBL/GenBank/DDBJ whole genome shotgun (WGS) entry which is preliminary data.</text>
</comment>
<dbReference type="CDD" id="cd01299">
    <property type="entry name" value="Met_dep_hydrolase_A"/>
    <property type="match status" value="1"/>
</dbReference>
<dbReference type="InterPro" id="IPR032466">
    <property type="entry name" value="Metal_Hydrolase"/>
</dbReference>
<dbReference type="PANTHER" id="PTHR43135">
    <property type="entry name" value="ALPHA-D-RIBOSE 1-METHYLPHOSPHONATE 5-TRIPHOSPHATE DIPHOSPHATASE"/>
    <property type="match status" value="1"/>
</dbReference>
<organism evidence="2 3">
    <name type="scientific">Inquilinus ginsengisoli</name>
    <dbReference type="NCBI Taxonomy" id="363840"/>
    <lineage>
        <taxon>Bacteria</taxon>
        <taxon>Pseudomonadati</taxon>
        <taxon>Pseudomonadota</taxon>
        <taxon>Alphaproteobacteria</taxon>
        <taxon>Rhodospirillales</taxon>
        <taxon>Rhodospirillaceae</taxon>
        <taxon>Inquilinus</taxon>
    </lineage>
</organism>
<evidence type="ECO:0000313" key="2">
    <source>
        <dbReference type="EMBL" id="MDR6288747.1"/>
    </source>
</evidence>
<evidence type="ECO:0000313" key="3">
    <source>
        <dbReference type="Proteomes" id="UP001262410"/>
    </source>
</evidence>
<dbReference type="InterPro" id="IPR051781">
    <property type="entry name" value="Metallo-dep_Hydrolase"/>
</dbReference>
<dbReference type="Gene3D" id="3.20.20.140">
    <property type="entry name" value="Metal-dependent hydrolases"/>
    <property type="match status" value="1"/>
</dbReference>
<accession>A0ABU1JK85</accession>
<sequence>MGDYHITGAKIWDGTGRDPYPGQVVVRGDRIHAVAPAGERLDAGGCETVDGGGATLLPGLVEGHAHLSFCGARTNTDLGDVPTEEHVLETMWNAELLLDHGFTSAYSAASAKTRLDVVIRNKVNEGRLKGPRIKAASPEITVTGGLGDESRLHLQRSSFGWVCDGPEAVRHATRVCIREGVDNIKINISGDDFVDPAKGGMTVMSKAEVEAAVDTAHDFGRRVNCHARASEAVKRAIRAGVDVIYHCEHADTEALDLLEAAKDKVFVGPAIGLIYNTIHEAGDYGISEEKARKLGMHLCLEASQRTYAEMRRRGIRVVIGGDYGFAWTPQGTNARDVEHFVKLFGYTESEALQCATRIGGELMGMGDRLGQVKQGFLADLILVDGDPLKDIALIHNHGAIRMVMKDGAMHRLSPRAAARAAAAAE</sequence>
<dbReference type="InterPro" id="IPR057744">
    <property type="entry name" value="OTAase-like"/>
</dbReference>
<feature type="domain" description="Amidohydrolase-related" evidence="1">
    <location>
        <begin position="55"/>
        <end position="407"/>
    </location>
</feature>
<keyword evidence="3" id="KW-1185">Reference proteome</keyword>
<proteinExistence type="predicted"/>
<dbReference type="SUPFAM" id="SSF51556">
    <property type="entry name" value="Metallo-dependent hydrolases"/>
    <property type="match status" value="1"/>
</dbReference>
<dbReference type="PANTHER" id="PTHR43135:SF3">
    <property type="entry name" value="ALPHA-D-RIBOSE 1-METHYLPHOSPHONATE 5-TRIPHOSPHATE DIPHOSPHATASE"/>
    <property type="match status" value="1"/>
</dbReference>
<dbReference type="SUPFAM" id="SSF51338">
    <property type="entry name" value="Composite domain of metallo-dependent hydrolases"/>
    <property type="match status" value="1"/>
</dbReference>
<dbReference type="Pfam" id="PF01979">
    <property type="entry name" value="Amidohydro_1"/>
    <property type="match status" value="1"/>
</dbReference>
<name>A0ABU1JK85_9PROT</name>
<dbReference type="InterPro" id="IPR006680">
    <property type="entry name" value="Amidohydro-rel"/>
</dbReference>
<protein>
    <submittedName>
        <fullName evidence="2">Imidazolonepropionase-like amidohydrolase</fullName>
    </submittedName>
</protein>
<dbReference type="Gene3D" id="2.30.40.10">
    <property type="entry name" value="Urease, subunit C, domain 1"/>
    <property type="match status" value="1"/>
</dbReference>
<dbReference type="RefSeq" id="WP_309792770.1">
    <property type="nucleotide sequence ID" value="NZ_JAVDPW010000002.1"/>
</dbReference>
<reference evidence="2 3" key="1">
    <citation type="submission" date="2023-07" db="EMBL/GenBank/DDBJ databases">
        <title>Sorghum-associated microbial communities from plants grown in Nebraska, USA.</title>
        <authorList>
            <person name="Schachtman D."/>
        </authorList>
    </citation>
    <scope>NUCLEOTIDE SEQUENCE [LARGE SCALE GENOMIC DNA]</scope>
    <source>
        <strain evidence="2 3">584</strain>
    </source>
</reference>
<gene>
    <name evidence="2" type="ORF">E9232_001254</name>
</gene>
<dbReference type="EMBL" id="JAVDPW010000002">
    <property type="protein sequence ID" value="MDR6288747.1"/>
    <property type="molecule type" value="Genomic_DNA"/>
</dbReference>
<dbReference type="InterPro" id="IPR011059">
    <property type="entry name" value="Metal-dep_hydrolase_composite"/>
</dbReference>